<dbReference type="EMBL" id="CP063310">
    <property type="protein sequence ID" value="QOS69865.1"/>
    <property type="molecule type" value="Genomic_DNA"/>
</dbReference>
<name>A0A6L7IRN1_9ACTN</name>
<gene>
    <name evidence="1" type="ORF">GS424_008530</name>
</gene>
<dbReference type="Proteomes" id="UP000478463">
    <property type="component" value="Chromosome"/>
</dbReference>
<evidence type="ECO:0000313" key="1">
    <source>
        <dbReference type="EMBL" id="QOS69865.1"/>
    </source>
</evidence>
<organism evidence="1 2">
    <name type="scientific">Eggerthella guodeyinii</name>
    <dbReference type="NCBI Taxonomy" id="2690837"/>
    <lineage>
        <taxon>Bacteria</taxon>
        <taxon>Bacillati</taxon>
        <taxon>Actinomycetota</taxon>
        <taxon>Coriobacteriia</taxon>
        <taxon>Eggerthellales</taxon>
        <taxon>Eggerthellaceae</taxon>
        <taxon>Eggerthella</taxon>
    </lineage>
</organism>
<protein>
    <submittedName>
        <fullName evidence="1">Uncharacterized protein</fullName>
    </submittedName>
</protein>
<accession>A0A6L7IRN1</accession>
<evidence type="ECO:0000313" key="2">
    <source>
        <dbReference type="Proteomes" id="UP000478463"/>
    </source>
</evidence>
<dbReference type="AlphaFoldDB" id="A0A6L7IRN1"/>
<dbReference type="RefSeq" id="WP_160941559.1">
    <property type="nucleotide sequence ID" value="NZ_CP063310.1"/>
</dbReference>
<sequence length="90" mass="10020">MKPTCFDVIENANFHKVCPAAPEGVPRGNLLEVSVNPYNGQFVVTFQRSPEAIELIGQALGQINFDYGTFFNFADDAVKREPRYALRAVV</sequence>
<reference evidence="1 2" key="1">
    <citation type="submission" date="2020-10" db="EMBL/GenBank/DDBJ databases">
        <title>Eggerthella sp. nov., isolated from human feces.</title>
        <authorList>
            <person name="Yajun G."/>
        </authorList>
    </citation>
    <scope>NUCLEOTIDE SEQUENCE [LARGE SCALE GENOMIC DNA]</scope>
    <source>
        <strain evidence="1 2">HF-1101</strain>
    </source>
</reference>
<proteinExistence type="predicted"/>
<dbReference type="KEGG" id="egd:GS424_008530"/>